<accession>A0AAW0CTH2</accession>
<dbReference type="PANTHER" id="PTHR33303:SF2">
    <property type="entry name" value="COA-BINDING DOMAIN-CONTAINING PROTEIN"/>
    <property type="match status" value="1"/>
</dbReference>
<dbReference type="Pfam" id="PF13380">
    <property type="entry name" value="CoA_binding_2"/>
    <property type="match status" value="2"/>
</dbReference>
<evidence type="ECO:0000259" key="1">
    <source>
        <dbReference type="Pfam" id="PF13380"/>
    </source>
</evidence>
<dbReference type="Proteomes" id="UP001383192">
    <property type="component" value="Unassembled WGS sequence"/>
</dbReference>
<dbReference type="AlphaFoldDB" id="A0AAW0CTH2"/>
<evidence type="ECO:0000313" key="2">
    <source>
        <dbReference type="EMBL" id="KAK7043206.1"/>
    </source>
</evidence>
<dbReference type="InterPro" id="IPR003781">
    <property type="entry name" value="CoA-bd"/>
</dbReference>
<dbReference type="PANTHER" id="PTHR33303">
    <property type="entry name" value="CYTOPLASMIC PROTEIN-RELATED"/>
    <property type="match status" value="1"/>
</dbReference>
<gene>
    <name evidence="2" type="ORF">VNI00_008560</name>
</gene>
<dbReference type="InterPro" id="IPR036291">
    <property type="entry name" value="NAD(P)-bd_dom_sf"/>
</dbReference>
<comment type="caution">
    <text evidence="2">The sequence shown here is derived from an EMBL/GenBank/DDBJ whole genome shotgun (WGS) entry which is preliminary data.</text>
</comment>
<keyword evidence="3" id="KW-1185">Reference proteome</keyword>
<name>A0AAW0CTH2_9AGAR</name>
<dbReference type="SUPFAM" id="SSF51735">
    <property type="entry name" value="NAD(P)-binding Rossmann-fold domains"/>
    <property type="match status" value="1"/>
</dbReference>
<sequence>MAATAFALQKTFFAQPFFAVVGASQSRTKFGNKVLRWFQDREFLVQPTNPITLDILRQAKALSIPSIWLQPGSEDASVIEFIKENGMSDSVVFGGPCVLKDGDKASRSLF</sequence>
<organism evidence="2 3">
    <name type="scientific">Paramarasmius palmivorus</name>
    <dbReference type="NCBI Taxonomy" id="297713"/>
    <lineage>
        <taxon>Eukaryota</taxon>
        <taxon>Fungi</taxon>
        <taxon>Dikarya</taxon>
        <taxon>Basidiomycota</taxon>
        <taxon>Agaricomycotina</taxon>
        <taxon>Agaricomycetes</taxon>
        <taxon>Agaricomycetidae</taxon>
        <taxon>Agaricales</taxon>
        <taxon>Marasmiineae</taxon>
        <taxon>Marasmiaceae</taxon>
        <taxon>Paramarasmius</taxon>
    </lineage>
</organism>
<proteinExistence type="predicted"/>
<reference evidence="2 3" key="1">
    <citation type="submission" date="2024-01" db="EMBL/GenBank/DDBJ databases">
        <title>A draft genome for a cacao thread blight-causing isolate of Paramarasmius palmivorus.</title>
        <authorList>
            <person name="Baruah I.K."/>
            <person name="Bukari Y."/>
            <person name="Amoako-Attah I."/>
            <person name="Meinhardt L.W."/>
            <person name="Bailey B.A."/>
            <person name="Cohen S.P."/>
        </authorList>
    </citation>
    <scope>NUCLEOTIDE SEQUENCE [LARGE SCALE GENOMIC DNA]</scope>
    <source>
        <strain evidence="2 3">GH-12</strain>
    </source>
</reference>
<protein>
    <recommendedName>
        <fullName evidence="1">CoA-binding domain-containing protein</fullName>
    </recommendedName>
</protein>
<dbReference type="EMBL" id="JAYKXP010000029">
    <property type="protein sequence ID" value="KAK7043206.1"/>
    <property type="molecule type" value="Genomic_DNA"/>
</dbReference>
<feature type="domain" description="CoA-binding" evidence="1">
    <location>
        <begin position="18"/>
        <end position="50"/>
    </location>
</feature>
<evidence type="ECO:0000313" key="3">
    <source>
        <dbReference type="Proteomes" id="UP001383192"/>
    </source>
</evidence>
<feature type="domain" description="CoA-binding" evidence="1">
    <location>
        <begin position="52"/>
        <end position="88"/>
    </location>
</feature>
<dbReference type="Gene3D" id="3.40.50.720">
    <property type="entry name" value="NAD(P)-binding Rossmann-like Domain"/>
    <property type="match status" value="2"/>
</dbReference>